<accession>A0AA88A5U2</accession>
<keyword evidence="2" id="KW-1185">Reference proteome</keyword>
<evidence type="ECO:0000313" key="1">
    <source>
        <dbReference type="EMBL" id="GMN39673.1"/>
    </source>
</evidence>
<name>A0AA88A5U2_FICCA</name>
<evidence type="ECO:0000313" key="2">
    <source>
        <dbReference type="Proteomes" id="UP001187192"/>
    </source>
</evidence>
<organism evidence="1 2">
    <name type="scientific">Ficus carica</name>
    <name type="common">Common fig</name>
    <dbReference type="NCBI Taxonomy" id="3494"/>
    <lineage>
        <taxon>Eukaryota</taxon>
        <taxon>Viridiplantae</taxon>
        <taxon>Streptophyta</taxon>
        <taxon>Embryophyta</taxon>
        <taxon>Tracheophyta</taxon>
        <taxon>Spermatophyta</taxon>
        <taxon>Magnoliopsida</taxon>
        <taxon>eudicotyledons</taxon>
        <taxon>Gunneridae</taxon>
        <taxon>Pentapetalae</taxon>
        <taxon>rosids</taxon>
        <taxon>fabids</taxon>
        <taxon>Rosales</taxon>
        <taxon>Moraceae</taxon>
        <taxon>Ficeae</taxon>
        <taxon>Ficus</taxon>
    </lineage>
</organism>
<comment type="caution">
    <text evidence="1">The sequence shown here is derived from an EMBL/GenBank/DDBJ whole genome shotgun (WGS) entry which is preliminary data.</text>
</comment>
<proteinExistence type="predicted"/>
<sequence>MCLAASKQGWPHCRPVIMVDGSILKARFGGILLAACSHDADGSIFPLAFGTRESLAIVADRHKGIEYASNIVYPDADFETCIQYLAANLKMSNFDNDFEELMCSTSLCLQSRPTNQFEYTVTNKAAQTSIVDLRERNCTCRCFQDVSKDVRFQVVNSHKTKRGLERPRDTKILS</sequence>
<reference evidence="1" key="1">
    <citation type="submission" date="2023-07" db="EMBL/GenBank/DDBJ databases">
        <title>draft genome sequence of fig (Ficus carica).</title>
        <authorList>
            <person name="Takahashi T."/>
            <person name="Nishimura K."/>
        </authorList>
    </citation>
    <scope>NUCLEOTIDE SEQUENCE</scope>
</reference>
<dbReference type="Proteomes" id="UP001187192">
    <property type="component" value="Unassembled WGS sequence"/>
</dbReference>
<protein>
    <submittedName>
        <fullName evidence="1">Uncharacterized protein</fullName>
    </submittedName>
</protein>
<dbReference type="EMBL" id="BTGU01000010">
    <property type="protein sequence ID" value="GMN39673.1"/>
    <property type="molecule type" value="Genomic_DNA"/>
</dbReference>
<dbReference type="PANTHER" id="PTHR31973:SF187">
    <property type="entry name" value="MUTATOR TRANSPOSASE MUDRA PROTEIN"/>
    <property type="match status" value="1"/>
</dbReference>
<dbReference type="PANTHER" id="PTHR31973">
    <property type="entry name" value="POLYPROTEIN, PUTATIVE-RELATED"/>
    <property type="match status" value="1"/>
</dbReference>
<dbReference type="AlphaFoldDB" id="A0AA88A5U2"/>
<gene>
    <name evidence="1" type="ORF">TIFTF001_008898</name>
</gene>